<keyword evidence="2" id="KW-0805">Transcription regulation</keyword>
<name>A0A840RUL5_9BURK</name>
<evidence type="ECO:0000256" key="3">
    <source>
        <dbReference type="ARBA" id="ARBA00023125"/>
    </source>
</evidence>
<protein>
    <submittedName>
        <fullName evidence="6">Aminoethylphosphonate catabolism LysR family transcriptional regulator</fullName>
    </submittedName>
</protein>
<dbReference type="Gene3D" id="1.10.10.10">
    <property type="entry name" value="Winged helix-like DNA-binding domain superfamily/Winged helix DNA-binding domain"/>
    <property type="match status" value="1"/>
</dbReference>
<dbReference type="RefSeq" id="WP_168051576.1">
    <property type="nucleotide sequence ID" value="NZ_JAAOZT010000001.1"/>
</dbReference>
<organism evidence="6 7">
    <name type="scientific">Glaciimonas immobilis</name>
    <dbReference type="NCBI Taxonomy" id="728004"/>
    <lineage>
        <taxon>Bacteria</taxon>
        <taxon>Pseudomonadati</taxon>
        <taxon>Pseudomonadota</taxon>
        <taxon>Betaproteobacteria</taxon>
        <taxon>Burkholderiales</taxon>
        <taxon>Oxalobacteraceae</taxon>
        <taxon>Glaciimonas</taxon>
    </lineage>
</organism>
<dbReference type="EMBL" id="JACHHQ010000004">
    <property type="protein sequence ID" value="MBB5200291.1"/>
    <property type="molecule type" value="Genomic_DNA"/>
</dbReference>
<dbReference type="Proteomes" id="UP000571084">
    <property type="component" value="Unassembled WGS sequence"/>
</dbReference>
<reference evidence="6 7" key="1">
    <citation type="submission" date="2020-08" db="EMBL/GenBank/DDBJ databases">
        <title>Genomic Encyclopedia of Type Strains, Phase IV (KMG-IV): sequencing the most valuable type-strain genomes for metagenomic binning, comparative biology and taxonomic classification.</title>
        <authorList>
            <person name="Goeker M."/>
        </authorList>
    </citation>
    <scope>NUCLEOTIDE SEQUENCE [LARGE SCALE GENOMIC DNA]</scope>
    <source>
        <strain evidence="6 7">DSM 23240</strain>
    </source>
</reference>
<keyword evidence="4" id="KW-0804">Transcription</keyword>
<accession>A0A840RUL5</accession>
<dbReference type="InterPro" id="IPR000847">
    <property type="entry name" value="LysR_HTH_N"/>
</dbReference>
<dbReference type="InterPro" id="IPR036388">
    <property type="entry name" value="WH-like_DNA-bd_sf"/>
</dbReference>
<comment type="similarity">
    <text evidence="1">Belongs to the LysR transcriptional regulatory family.</text>
</comment>
<evidence type="ECO:0000259" key="5">
    <source>
        <dbReference type="PROSITE" id="PS50931"/>
    </source>
</evidence>
<dbReference type="SUPFAM" id="SSF53850">
    <property type="entry name" value="Periplasmic binding protein-like II"/>
    <property type="match status" value="1"/>
</dbReference>
<comment type="caution">
    <text evidence="6">The sequence shown here is derived from an EMBL/GenBank/DDBJ whole genome shotgun (WGS) entry which is preliminary data.</text>
</comment>
<keyword evidence="7" id="KW-1185">Reference proteome</keyword>
<evidence type="ECO:0000256" key="1">
    <source>
        <dbReference type="ARBA" id="ARBA00009437"/>
    </source>
</evidence>
<dbReference type="PANTHER" id="PTHR30126">
    <property type="entry name" value="HTH-TYPE TRANSCRIPTIONAL REGULATOR"/>
    <property type="match status" value="1"/>
</dbReference>
<evidence type="ECO:0000256" key="2">
    <source>
        <dbReference type="ARBA" id="ARBA00023015"/>
    </source>
</evidence>
<feature type="domain" description="HTH lysR-type" evidence="5">
    <location>
        <begin position="1"/>
        <end position="58"/>
    </location>
</feature>
<proteinExistence type="inferred from homology"/>
<dbReference type="PRINTS" id="PR00039">
    <property type="entry name" value="HTHLYSR"/>
</dbReference>
<dbReference type="AlphaFoldDB" id="A0A840RUL5"/>
<dbReference type="FunFam" id="1.10.10.10:FF:000001">
    <property type="entry name" value="LysR family transcriptional regulator"/>
    <property type="match status" value="1"/>
</dbReference>
<dbReference type="CDD" id="cd05466">
    <property type="entry name" value="PBP2_LTTR_substrate"/>
    <property type="match status" value="1"/>
</dbReference>
<dbReference type="Gene3D" id="3.40.190.290">
    <property type="match status" value="1"/>
</dbReference>
<keyword evidence="3" id="KW-0238">DNA-binding</keyword>
<dbReference type="InterPro" id="IPR036390">
    <property type="entry name" value="WH_DNA-bd_sf"/>
</dbReference>
<gene>
    <name evidence="6" type="ORF">HNR39_002126</name>
</gene>
<dbReference type="GO" id="GO:0003700">
    <property type="term" value="F:DNA-binding transcription factor activity"/>
    <property type="evidence" value="ECO:0007669"/>
    <property type="project" value="InterPro"/>
</dbReference>
<dbReference type="Pfam" id="PF00126">
    <property type="entry name" value="HTH_1"/>
    <property type="match status" value="1"/>
</dbReference>
<dbReference type="SUPFAM" id="SSF46785">
    <property type="entry name" value="Winged helix' DNA-binding domain"/>
    <property type="match status" value="1"/>
</dbReference>
<dbReference type="GO" id="GO:0000976">
    <property type="term" value="F:transcription cis-regulatory region binding"/>
    <property type="evidence" value="ECO:0007669"/>
    <property type="project" value="TreeGrafter"/>
</dbReference>
<dbReference type="Pfam" id="PF03466">
    <property type="entry name" value="LysR_substrate"/>
    <property type="match status" value="1"/>
</dbReference>
<evidence type="ECO:0000256" key="4">
    <source>
        <dbReference type="ARBA" id="ARBA00023163"/>
    </source>
</evidence>
<dbReference type="PANTHER" id="PTHR30126:SF94">
    <property type="entry name" value="LYSR FAMILY TRANSCRIPTIONAL REGULATOR"/>
    <property type="match status" value="1"/>
</dbReference>
<evidence type="ECO:0000313" key="6">
    <source>
        <dbReference type="EMBL" id="MBB5200291.1"/>
    </source>
</evidence>
<dbReference type="InterPro" id="IPR005119">
    <property type="entry name" value="LysR_subst-bd"/>
</dbReference>
<evidence type="ECO:0000313" key="7">
    <source>
        <dbReference type="Proteomes" id="UP000571084"/>
    </source>
</evidence>
<dbReference type="PROSITE" id="PS50931">
    <property type="entry name" value="HTH_LYSR"/>
    <property type="match status" value="1"/>
</dbReference>
<sequence length="299" mass="33034">MNFHQLRCFHAVALHGSFTAAARALFVGQPSITTHVKALEQRFGVELFSRHGHNVELTDTGQRLLSITHRIFTLETEAEETLRAAGGLLEGRIRIAAFDPVQVTQMVVAFGKRYPEVRVSVAFGNSGELSGSLLELQADIAVLPRLGDKRFFSVPYRRAKIALLVGTSHPWFDRTDIHVEELEGQRIVTRESGSMQQKVFDDYLAECGVSVRRVLEIDSQDAIREAIAAGVGVGIALDAIYPDARLRILQIAEAPMFIDLELACLAERREAPVIKAFFEVVNDLRNDLDCVPQGSVLGA</sequence>